<dbReference type="Gene3D" id="3.40.50.720">
    <property type="entry name" value="NAD(P)-binding Rossmann-like Domain"/>
    <property type="match status" value="1"/>
</dbReference>
<dbReference type="NCBIfam" id="NF004825">
    <property type="entry name" value="PRK06181.1"/>
    <property type="match status" value="1"/>
</dbReference>
<evidence type="ECO:0000313" key="7">
    <source>
        <dbReference type="Proteomes" id="UP000663760"/>
    </source>
</evidence>
<keyword evidence="5" id="KW-1133">Transmembrane helix</keyword>
<comment type="similarity">
    <text evidence="2 4">Belongs to the short-chain dehydrogenases/reductases (SDR) family.</text>
</comment>
<protein>
    <submittedName>
        <fullName evidence="6">Uncharacterized protein</fullName>
    </submittedName>
</protein>
<sequence length="348" mass="39038">MDLRNKFMNLVAPPAALFFLCLVLPPLYFLKLFFYLFSALFPQNLRQKVVLITGASSGIGENLAYQYAKKGASLALVARREGRLRETANRSRELGSPDVLVIQADVSNPDDCRRFIETTVSHFGRLDHLVNNAGISCVCLFEEVSNITSFSQVMDINFWGLIYPTHFAIPQLKKSRGRIVVTSSAASWLPMPRMSFYNASKAALTSFYETLRVELGREVGVTIATPGLTESEMTQGKMLTKEGHLQMDQETTDTQVGPFPVVYAEAYAKAVVEAACRGQRYLTVPAWFREVHVCRMVAPEVVDWFFRLLFMARPGGEKEPLSKKLFDATGTKEMLYPSSQQSSEIKQD</sequence>
<dbReference type="AlphaFoldDB" id="A0A7I8L5A6"/>
<dbReference type="PANTHER" id="PTHR43391:SF91">
    <property type="entry name" value="OS04G0390700 PROTEIN"/>
    <property type="match status" value="1"/>
</dbReference>
<gene>
    <name evidence="6" type="ORF">SI8410_11015867</name>
</gene>
<dbReference type="GO" id="GO:0016020">
    <property type="term" value="C:membrane"/>
    <property type="evidence" value="ECO:0007669"/>
    <property type="project" value="UniProtKB-SubCell"/>
</dbReference>
<dbReference type="PANTHER" id="PTHR43391">
    <property type="entry name" value="RETINOL DEHYDROGENASE-RELATED"/>
    <property type="match status" value="1"/>
</dbReference>
<dbReference type="EMBL" id="LR746274">
    <property type="protein sequence ID" value="CAA7405189.1"/>
    <property type="molecule type" value="Genomic_DNA"/>
</dbReference>
<dbReference type="OrthoDB" id="47007at2759"/>
<organism evidence="6 7">
    <name type="scientific">Spirodela intermedia</name>
    <name type="common">Intermediate duckweed</name>
    <dbReference type="NCBI Taxonomy" id="51605"/>
    <lineage>
        <taxon>Eukaryota</taxon>
        <taxon>Viridiplantae</taxon>
        <taxon>Streptophyta</taxon>
        <taxon>Embryophyta</taxon>
        <taxon>Tracheophyta</taxon>
        <taxon>Spermatophyta</taxon>
        <taxon>Magnoliopsida</taxon>
        <taxon>Liliopsida</taxon>
        <taxon>Araceae</taxon>
        <taxon>Lemnoideae</taxon>
        <taxon>Spirodela</taxon>
    </lineage>
</organism>
<evidence type="ECO:0000256" key="5">
    <source>
        <dbReference type="SAM" id="Phobius"/>
    </source>
</evidence>
<feature type="transmembrane region" description="Helical" evidence="5">
    <location>
        <begin position="15"/>
        <end position="37"/>
    </location>
</feature>
<evidence type="ECO:0000256" key="4">
    <source>
        <dbReference type="RuleBase" id="RU000363"/>
    </source>
</evidence>
<evidence type="ECO:0000313" key="6">
    <source>
        <dbReference type="EMBL" id="CAA7405189.1"/>
    </source>
</evidence>
<name>A0A7I8L5A6_SPIIN</name>
<evidence type="ECO:0000256" key="3">
    <source>
        <dbReference type="ARBA" id="ARBA00023002"/>
    </source>
</evidence>
<comment type="subcellular location">
    <subcellularLocation>
        <location evidence="1">Membrane</location>
        <topology evidence="1">Single-pass type II membrane protein</topology>
    </subcellularLocation>
</comment>
<dbReference type="SUPFAM" id="SSF51735">
    <property type="entry name" value="NAD(P)-binding Rossmann-fold domains"/>
    <property type="match status" value="1"/>
</dbReference>
<dbReference type="PRINTS" id="PR00080">
    <property type="entry name" value="SDRFAMILY"/>
</dbReference>
<accession>A0A7I8L5A6</accession>
<proteinExistence type="inferred from homology"/>
<dbReference type="InterPro" id="IPR036291">
    <property type="entry name" value="NAD(P)-bd_dom_sf"/>
</dbReference>
<dbReference type="PROSITE" id="PS00061">
    <property type="entry name" value="ADH_SHORT"/>
    <property type="match status" value="1"/>
</dbReference>
<keyword evidence="3" id="KW-0560">Oxidoreductase</keyword>
<dbReference type="Pfam" id="PF00106">
    <property type="entry name" value="adh_short"/>
    <property type="match status" value="1"/>
</dbReference>
<keyword evidence="5" id="KW-0812">Transmembrane</keyword>
<evidence type="ECO:0000256" key="1">
    <source>
        <dbReference type="ARBA" id="ARBA00004606"/>
    </source>
</evidence>
<dbReference type="Proteomes" id="UP000663760">
    <property type="component" value="Chromosome 11"/>
</dbReference>
<dbReference type="PRINTS" id="PR00081">
    <property type="entry name" value="GDHRDH"/>
</dbReference>
<keyword evidence="7" id="KW-1185">Reference proteome</keyword>
<dbReference type="InterPro" id="IPR002347">
    <property type="entry name" value="SDR_fam"/>
</dbReference>
<dbReference type="GO" id="GO:0016491">
    <property type="term" value="F:oxidoreductase activity"/>
    <property type="evidence" value="ECO:0007669"/>
    <property type="project" value="UniProtKB-KW"/>
</dbReference>
<dbReference type="GO" id="GO:0005829">
    <property type="term" value="C:cytosol"/>
    <property type="evidence" value="ECO:0007669"/>
    <property type="project" value="TreeGrafter"/>
</dbReference>
<dbReference type="InterPro" id="IPR020904">
    <property type="entry name" value="Sc_DH/Rdtase_CS"/>
</dbReference>
<reference evidence="6" key="1">
    <citation type="submission" date="2020-02" db="EMBL/GenBank/DDBJ databases">
        <authorList>
            <person name="Scholz U."/>
            <person name="Mascher M."/>
            <person name="Fiebig A."/>
        </authorList>
    </citation>
    <scope>NUCLEOTIDE SEQUENCE</scope>
</reference>
<evidence type="ECO:0000256" key="2">
    <source>
        <dbReference type="ARBA" id="ARBA00006484"/>
    </source>
</evidence>
<keyword evidence="5" id="KW-0472">Membrane</keyword>